<keyword evidence="3" id="KW-1185">Reference proteome</keyword>
<dbReference type="EMBL" id="LOCQ01000052">
    <property type="protein sequence ID" value="OBV39722.1"/>
    <property type="molecule type" value="Genomic_DNA"/>
</dbReference>
<accession>A0A1A7C1W1</accession>
<reference evidence="2 3" key="1">
    <citation type="submission" date="2016-04" db="EMBL/GenBank/DDBJ databases">
        <title>Draft genome sequence of Janthinobacterium psychrotolerans sp. nov., isolated from freshwater sediments in Denmark.</title>
        <authorList>
            <person name="Gong X."/>
            <person name="Skrivergaard S."/>
            <person name="Korsgaard B.S."/>
            <person name="Schreiber L."/>
            <person name="Marshall I.P."/>
            <person name="Finster K."/>
            <person name="Schramm A."/>
        </authorList>
    </citation>
    <scope>NUCLEOTIDE SEQUENCE [LARGE SCALE GENOMIC DNA]</scope>
    <source>
        <strain evidence="2 3">S3-2</strain>
    </source>
</reference>
<keyword evidence="1" id="KW-1133">Transmembrane helix</keyword>
<keyword evidence="1" id="KW-0472">Membrane</keyword>
<dbReference type="RefSeq" id="WP_065307697.1">
    <property type="nucleotide sequence ID" value="NZ_LOCQ01000052.1"/>
</dbReference>
<sequence>MTTLHPIFTLRHPRRFWLSSLAIALICAIVLAPWLDNSPWLVAIPLVVGGLLVALGELWEELRGQPLPGGGNDRATPCRRP</sequence>
<dbReference type="Proteomes" id="UP000092713">
    <property type="component" value="Unassembled WGS sequence"/>
</dbReference>
<gene>
    <name evidence="2" type="ORF">ASR47_1011113</name>
</gene>
<name>A0A1A7C1W1_9BURK</name>
<proteinExistence type="predicted"/>
<evidence type="ECO:0000313" key="3">
    <source>
        <dbReference type="Proteomes" id="UP000092713"/>
    </source>
</evidence>
<feature type="transmembrane region" description="Helical" evidence="1">
    <location>
        <begin position="16"/>
        <end position="34"/>
    </location>
</feature>
<evidence type="ECO:0000256" key="1">
    <source>
        <dbReference type="SAM" id="Phobius"/>
    </source>
</evidence>
<keyword evidence="1" id="KW-0812">Transmembrane</keyword>
<organism evidence="2 3">
    <name type="scientific">Janthinobacterium psychrotolerans</name>
    <dbReference type="NCBI Taxonomy" id="1747903"/>
    <lineage>
        <taxon>Bacteria</taxon>
        <taxon>Pseudomonadati</taxon>
        <taxon>Pseudomonadota</taxon>
        <taxon>Betaproteobacteria</taxon>
        <taxon>Burkholderiales</taxon>
        <taxon>Oxalobacteraceae</taxon>
        <taxon>Janthinobacterium</taxon>
    </lineage>
</organism>
<feature type="transmembrane region" description="Helical" evidence="1">
    <location>
        <begin position="40"/>
        <end position="59"/>
    </location>
</feature>
<evidence type="ECO:0000313" key="2">
    <source>
        <dbReference type="EMBL" id="OBV39722.1"/>
    </source>
</evidence>
<dbReference type="AlphaFoldDB" id="A0A1A7C1W1"/>
<comment type="caution">
    <text evidence="2">The sequence shown here is derived from an EMBL/GenBank/DDBJ whole genome shotgun (WGS) entry which is preliminary data.</text>
</comment>
<dbReference type="STRING" id="1747903.ASR47_1011113"/>
<protein>
    <submittedName>
        <fullName evidence="2">Uncharacterized protein</fullName>
    </submittedName>
</protein>